<evidence type="ECO:0000256" key="1">
    <source>
        <dbReference type="SAM" id="Phobius"/>
    </source>
</evidence>
<feature type="transmembrane region" description="Helical" evidence="1">
    <location>
        <begin position="63"/>
        <end position="82"/>
    </location>
</feature>
<proteinExistence type="predicted"/>
<reference evidence="2 3" key="1">
    <citation type="journal article" date="2013" name="Antonie Van Leeuwenhoek">
        <title>Dongia rigui sp. nov., isolated from freshwater of a large wetland in Korea.</title>
        <authorList>
            <person name="Baik K.S."/>
            <person name="Hwang Y.M."/>
            <person name="Choi J.S."/>
            <person name="Kwon J."/>
            <person name="Seong C.N."/>
        </authorList>
    </citation>
    <scope>NUCLEOTIDE SEQUENCE [LARGE SCALE GENOMIC DNA]</scope>
    <source>
        <strain evidence="2 3">04SU4-P</strain>
    </source>
</reference>
<comment type="caution">
    <text evidence="2">The sequence shown here is derived from an EMBL/GenBank/DDBJ whole genome shotgun (WGS) entry which is preliminary data.</text>
</comment>
<keyword evidence="1" id="KW-0812">Transmembrane</keyword>
<feature type="transmembrane region" description="Helical" evidence="1">
    <location>
        <begin position="24"/>
        <end position="43"/>
    </location>
</feature>
<sequence>MISMLAAPTRAQVPQPSAQNDARLLALQGVALMLVFLLPALVLQQLDPRTLNDISVWVKPTKFALSLTLHFATLAWAVGLLAPEWRHGIYMRRSFLLALGAGIFEMAYISLQAARGRASHFNHATPTESILYAVMGVGAVLLVAVSFDLGWRILKSPRPGLGLGVRLGAGIGLTLGSAATLVTAGLLGSGAVPLALGYPEGHWVGGSLSDAGGLPLLGWSTNGGDLRVPHFFATHIMQALPLLGWLADRWRPHDARRLVWGEAVLLLALVAATLAQAALGYPFLRLS</sequence>
<feature type="transmembrane region" description="Helical" evidence="1">
    <location>
        <begin position="94"/>
        <end position="111"/>
    </location>
</feature>
<protein>
    <submittedName>
        <fullName evidence="2">Uncharacterized protein</fullName>
    </submittedName>
</protein>
<keyword evidence="3" id="KW-1185">Reference proteome</keyword>
<dbReference type="EMBL" id="JAXCLX010000001">
    <property type="protein sequence ID" value="MDY0871696.1"/>
    <property type="molecule type" value="Genomic_DNA"/>
</dbReference>
<gene>
    <name evidence="2" type="ORF">SMD31_07170</name>
</gene>
<feature type="transmembrane region" description="Helical" evidence="1">
    <location>
        <begin position="228"/>
        <end position="247"/>
    </location>
</feature>
<dbReference type="Proteomes" id="UP001271769">
    <property type="component" value="Unassembled WGS sequence"/>
</dbReference>
<feature type="transmembrane region" description="Helical" evidence="1">
    <location>
        <begin position="131"/>
        <end position="151"/>
    </location>
</feature>
<dbReference type="RefSeq" id="WP_320500126.1">
    <property type="nucleotide sequence ID" value="NZ_JAXCLX010000001.1"/>
</dbReference>
<organism evidence="2 3">
    <name type="scientific">Dongia rigui</name>
    <dbReference type="NCBI Taxonomy" id="940149"/>
    <lineage>
        <taxon>Bacteria</taxon>
        <taxon>Pseudomonadati</taxon>
        <taxon>Pseudomonadota</taxon>
        <taxon>Alphaproteobacteria</taxon>
        <taxon>Rhodospirillales</taxon>
        <taxon>Dongiaceae</taxon>
        <taxon>Dongia</taxon>
    </lineage>
</organism>
<evidence type="ECO:0000313" key="2">
    <source>
        <dbReference type="EMBL" id="MDY0871696.1"/>
    </source>
</evidence>
<accession>A0ABU5DYQ9</accession>
<keyword evidence="1" id="KW-1133">Transmembrane helix</keyword>
<feature type="transmembrane region" description="Helical" evidence="1">
    <location>
        <begin position="259"/>
        <end position="284"/>
    </location>
</feature>
<keyword evidence="1" id="KW-0472">Membrane</keyword>
<feature type="transmembrane region" description="Helical" evidence="1">
    <location>
        <begin position="163"/>
        <end position="187"/>
    </location>
</feature>
<evidence type="ECO:0000313" key="3">
    <source>
        <dbReference type="Proteomes" id="UP001271769"/>
    </source>
</evidence>
<name>A0ABU5DYQ9_9PROT</name>